<evidence type="ECO:0000313" key="8">
    <source>
        <dbReference type="Proteomes" id="UP001597297"/>
    </source>
</evidence>
<dbReference type="PANTHER" id="PTHR24421:SF10">
    <property type="entry name" value="NITRATE_NITRITE SENSOR PROTEIN NARQ"/>
    <property type="match status" value="1"/>
</dbReference>
<keyword evidence="6" id="KW-0812">Transmembrane</keyword>
<comment type="caution">
    <text evidence="7">The sequence shown here is derived from an EMBL/GenBank/DDBJ whole genome shotgun (WGS) entry which is preliminary data.</text>
</comment>
<dbReference type="Gene3D" id="1.20.5.1930">
    <property type="match status" value="1"/>
</dbReference>
<evidence type="ECO:0000313" key="7">
    <source>
        <dbReference type="EMBL" id="MFD2275082.1"/>
    </source>
</evidence>
<keyword evidence="3" id="KW-0808">Transferase</keyword>
<keyword evidence="5" id="KW-0902">Two-component regulatory system</keyword>
<keyword evidence="8" id="KW-1185">Reference proteome</keyword>
<dbReference type="PANTHER" id="PTHR24421">
    <property type="entry name" value="NITRATE/NITRITE SENSOR PROTEIN NARX-RELATED"/>
    <property type="match status" value="1"/>
</dbReference>
<keyword evidence="6" id="KW-0472">Membrane</keyword>
<sequence length="663" mass="74308">MQGLLFIIACLLSSSLYVTTDQRELEKMSIHGLEQRLVEIDSELKELASYTLRADTGAVGYRSGHHKNQHSLVTLHIDLEKEALIDEVVLVPCLWRESEVGLLAEGFPLAFSIYAGTEEGETLVASRSTDDMLLPRIAPLAVHFPSIKASWIRIEATILSERINGGAYMLQLSEVMVFSGRNNVALGQNVRASETKSAFLSPKLLTDGFTPYLMDAAQGERSQTRWINVRKQKLPLFLTLDLGAAQVVDQINFHAADTALSVPMINFGDVGVPRHVRVIGAMLPDFSDGFQLCEYEQLSVASSGPIIIRRFEAKECRFLRIEIVDHLPIISEDRKNPVVAFSEIEVMADGVNVAQGRLVGLSRGLFANKEIRQKITDGRNYYGNILPLRDWMNQLAKRHDLEKERPLVIAELNTRYARQKDQLHVAQWIAIVLIVCSVIIGGIYRKVHQRRITQIKERFAADLHDELGANLHTIGLLSDLALDCQNDSDELSCYLKRIRAVSDRSGRAARSMVDMQESTNLFKGLKIDMQRAADRIVADQFEHNLSIEGELNVADLKPQTRIDLYLFYKECLINACRHSSATRVQTKLIAEPNEVILSFVDNGRGIPASIIGGIPPSLKRRAKLLKGKLIVESSMDKGTYITLRIRTRKTWIGSFCSPKPPYP</sequence>
<dbReference type="GO" id="GO:0016301">
    <property type="term" value="F:kinase activity"/>
    <property type="evidence" value="ECO:0007669"/>
    <property type="project" value="UniProtKB-KW"/>
</dbReference>
<dbReference type="Proteomes" id="UP001597297">
    <property type="component" value="Unassembled WGS sequence"/>
</dbReference>
<dbReference type="EMBL" id="JBHUJC010000001">
    <property type="protein sequence ID" value="MFD2275082.1"/>
    <property type="molecule type" value="Genomic_DNA"/>
</dbReference>
<dbReference type="Gene3D" id="2.60.120.260">
    <property type="entry name" value="Galactose-binding domain-like"/>
    <property type="match status" value="1"/>
</dbReference>
<dbReference type="Gene3D" id="3.30.565.10">
    <property type="entry name" value="Histidine kinase-like ATPase, C-terminal domain"/>
    <property type="match status" value="1"/>
</dbReference>
<evidence type="ECO:0000256" key="6">
    <source>
        <dbReference type="SAM" id="Phobius"/>
    </source>
</evidence>
<name>A0ABW5DXP2_9BACT</name>
<proteinExistence type="predicted"/>
<accession>A0ABW5DXP2</accession>
<dbReference type="InterPro" id="IPR036890">
    <property type="entry name" value="HATPase_C_sf"/>
</dbReference>
<evidence type="ECO:0000256" key="4">
    <source>
        <dbReference type="ARBA" id="ARBA00022777"/>
    </source>
</evidence>
<protein>
    <recommendedName>
        <fullName evidence="2">histidine kinase</fullName>
        <ecNumber evidence="2">2.7.13.3</ecNumber>
    </recommendedName>
</protein>
<keyword evidence="4 7" id="KW-0418">Kinase</keyword>
<dbReference type="EC" id="2.7.13.3" evidence="2"/>
<dbReference type="RefSeq" id="WP_377095873.1">
    <property type="nucleotide sequence ID" value="NZ_JBHSJM010000001.1"/>
</dbReference>
<comment type="catalytic activity">
    <reaction evidence="1">
        <text>ATP + protein L-histidine = ADP + protein N-phospho-L-histidine.</text>
        <dbReference type="EC" id="2.7.13.3"/>
    </reaction>
</comment>
<dbReference type="SUPFAM" id="SSF55874">
    <property type="entry name" value="ATPase domain of HSP90 chaperone/DNA topoisomerase II/histidine kinase"/>
    <property type="match status" value="1"/>
</dbReference>
<reference evidence="8" key="1">
    <citation type="journal article" date="2019" name="Int. J. Syst. Evol. Microbiol.">
        <title>The Global Catalogue of Microorganisms (GCM) 10K type strain sequencing project: providing services to taxonomists for standard genome sequencing and annotation.</title>
        <authorList>
            <consortium name="The Broad Institute Genomics Platform"/>
            <consortium name="The Broad Institute Genome Sequencing Center for Infectious Disease"/>
            <person name="Wu L."/>
            <person name="Ma J."/>
        </authorList>
    </citation>
    <scope>NUCLEOTIDE SEQUENCE [LARGE SCALE GENOMIC DNA]</scope>
    <source>
        <strain evidence="8">JCM 16545</strain>
    </source>
</reference>
<evidence type="ECO:0000256" key="5">
    <source>
        <dbReference type="ARBA" id="ARBA00023012"/>
    </source>
</evidence>
<gene>
    <name evidence="7" type="ORF">ACFSQZ_01245</name>
</gene>
<dbReference type="InterPro" id="IPR050482">
    <property type="entry name" value="Sensor_HK_TwoCompSys"/>
</dbReference>
<evidence type="ECO:0000256" key="1">
    <source>
        <dbReference type="ARBA" id="ARBA00000085"/>
    </source>
</evidence>
<feature type="transmembrane region" description="Helical" evidence="6">
    <location>
        <begin position="425"/>
        <end position="444"/>
    </location>
</feature>
<evidence type="ECO:0000256" key="2">
    <source>
        <dbReference type="ARBA" id="ARBA00012438"/>
    </source>
</evidence>
<organism evidence="7 8">
    <name type="scientific">Rubritalea spongiae</name>
    <dbReference type="NCBI Taxonomy" id="430797"/>
    <lineage>
        <taxon>Bacteria</taxon>
        <taxon>Pseudomonadati</taxon>
        <taxon>Verrucomicrobiota</taxon>
        <taxon>Verrucomicrobiia</taxon>
        <taxon>Verrucomicrobiales</taxon>
        <taxon>Rubritaleaceae</taxon>
        <taxon>Rubritalea</taxon>
    </lineage>
</organism>
<keyword evidence="6" id="KW-1133">Transmembrane helix</keyword>
<evidence type="ECO:0000256" key="3">
    <source>
        <dbReference type="ARBA" id="ARBA00022679"/>
    </source>
</evidence>